<evidence type="ECO:0000256" key="35">
    <source>
        <dbReference type="ARBA" id="ARBA00043104"/>
    </source>
</evidence>
<keyword evidence="19" id="KW-0496">Mitochondrion</keyword>
<keyword evidence="14" id="KW-0808">Transferase</keyword>
<keyword evidence="20" id="KW-0342">GTP-binding</keyword>
<evidence type="ECO:0000256" key="41">
    <source>
        <dbReference type="PIRSR" id="PIRSR000459-1"/>
    </source>
</evidence>
<evidence type="ECO:0000256" key="12">
    <source>
        <dbReference type="ARBA" id="ARBA00022530"/>
    </source>
</evidence>
<dbReference type="GO" id="GO:0003810">
    <property type="term" value="F:protein-glutamine gamma-glutamyltransferase activity"/>
    <property type="evidence" value="ECO:0007669"/>
    <property type="project" value="UniProtKB-EC"/>
</dbReference>
<dbReference type="InterPro" id="IPR008958">
    <property type="entry name" value="Transglutaminase_C"/>
</dbReference>
<comment type="catalytic activity">
    <reaction evidence="39">
        <text>L-glutaminyl-[protein] + (R)-noradrenaline = 5-(R)-noradrenalinyl-L-glutamyl-[protein] + NH4(+)</text>
        <dbReference type="Rhea" id="RHEA:66560"/>
        <dbReference type="Rhea" id="RHEA-COMP:10207"/>
        <dbReference type="Rhea" id="RHEA-COMP:17054"/>
        <dbReference type="ChEBI" id="CHEBI:28938"/>
        <dbReference type="ChEBI" id="CHEBI:30011"/>
        <dbReference type="ChEBI" id="CHEBI:72587"/>
        <dbReference type="ChEBI" id="CHEBI:167178"/>
    </reaction>
    <physiologicalReaction direction="left-to-right" evidence="39">
        <dbReference type="Rhea" id="RHEA:66561"/>
    </physiologicalReaction>
</comment>
<evidence type="ECO:0000256" key="34">
    <source>
        <dbReference type="ARBA" id="ARBA00042912"/>
    </source>
</evidence>
<comment type="similarity">
    <text evidence="7">Belongs to the transglutaminase superfamily. Transglutaminase family.</text>
</comment>
<evidence type="ECO:0000256" key="29">
    <source>
        <dbReference type="ARBA" id="ARBA00041650"/>
    </source>
</evidence>
<feature type="active site" evidence="41">
    <location>
        <position position="271"/>
    </location>
</feature>
<evidence type="ECO:0000256" key="33">
    <source>
        <dbReference type="ARBA" id="ARBA00042239"/>
    </source>
</evidence>
<dbReference type="Pfam" id="PF01841">
    <property type="entry name" value="Transglut_core"/>
    <property type="match status" value="1"/>
</dbReference>
<evidence type="ECO:0000256" key="9">
    <source>
        <dbReference type="ARBA" id="ARBA00022475"/>
    </source>
</evidence>
<comment type="catalytic activity">
    <reaction evidence="40">
        <text>L-glutaminyl-[protein] + dopamine = 5-dopaminyl-L-glutamyl-[protein] + NH4(+)</text>
        <dbReference type="Rhea" id="RHEA:66556"/>
        <dbReference type="Rhea" id="RHEA-COMP:10207"/>
        <dbReference type="Rhea" id="RHEA-COMP:17053"/>
        <dbReference type="ChEBI" id="CHEBI:28938"/>
        <dbReference type="ChEBI" id="CHEBI:30011"/>
        <dbReference type="ChEBI" id="CHEBI:59905"/>
        <dbReference type="ChEBI" id="CHEBI:167175"/>
    </reaction>
    <physiologicalReaction direction="left-to-right" evidence="40">
        <dbReference type="Rhea" id="RHEA:66557"/>
    </physiologicalReaction>
</comment>
<feature type="binding site" evidence="42">
    <location>
        <position position="391"/>
    </location>
    <ligand>
        <name>Ca(2+)</name>
        <dbReference type="ChEBI" id="CHEBI:29108"/>
    </ligand>
</feature>
<keyword evidence="13" id="KW-0645">Protease</keyword>
<dbReference type="GO" id="GO:0005694">
    <property type="term" value="C:chromosome"/>
    <property type="evidence" value="ECO:0007669"/>
    <property type="project" value="UniProtKB-SubCell"/>
</dbReference>
<keyword evidence="44" id="KW-1185">Reference proteome</keyword>
<evidence type="ECO:0000256" key="38">
    <source>
        <dbReference type="ARBA" id="ARBA00047876"/>
    </source>
</evidence>
<evidence type="ECO:0000256" key="21">
    <source>
        <dbReference type="ARBA" id="ARBA00023136"/>
    </source>
</evidence>
<keyword evidence="21" id="KW-0472">Membrane</keyword>
<comment type="subcellular location">
    <subcellularLocation>
        <location evidence="3">Cell membrane</location>
    </subcellularLocation>
    <subcellularLocation>
        <location evidence="4">Chromosome</location>
    </subcellularLocation>
    <subcellularLocation>
        <location evidence="6">Cytoplasm</location>
        <location evidence="6">Cytosol</location>
    </subcellularLocation>
    <subcellularLocation>
        <location evidence="2">Mitochondrion</location>
    </subcellularLocation>
    <subcellularLocation>
        <location evidence="1">Nucleus</location>
    </subcellularLocation>
    <subcellularLocation>
        <location evidence="5">Secreted</location>
        <location evidence="5">Extracellular space</location>
        <location evidence="5">Extracellular matrix</location>
    </subcellularLocation>
</comment>
<evidence type="ECO:0000256" key="5">
    <source>
        <dbReference type="ARBA" id="ARBA00004498"/>
    </source>
</evidence>
<keyword evidence="11" id="KW-0964">Secreted</keyword>
<evidence type="ECO:0000256" key="6">
    <source>
        <dbReference type="ARBA" id="ARBA00004514"/>
    </source>
</evidence>
<dbReference type="GO" id="GO:0007399">
    <property type="term" value="P:nervous system development"/>
    <property type="evidence" value="ECO:0007669"/>
    <property type="project" value="UniProtKB-ARBA"/>
</dbReference>
<dbReference type="CTD" id="323856"/>
<proteinExistence type="inferred from homology"/>
<comment type="catalytic activity">
    <reaction evidence="25">
        <text>L-glutaminyl-[protein] + serotonin = 5-serotonyl-L-glutamyl-[protein] + NH4(+)</text>
        <dbReference type="Rhea" id="RHEA:66552"/>
        <dbReference type="Rhea" id="RHEA-COMP:10207"/>
        <dbReference type="Rhea" id="RHEA-COMP:17052"/>
        <dbReference type="ChEBI" id="CHEBI:28938"/>
        <dbReference type="ChEBI" id="CHEBI:30011"/>
        <dbReference type="ChEBI" id="CHEBI:167174"/>
        <dbReference type="ChEBI" id="CHEBI:350546"/>
    </reaction>
    <physiologicalReaction direction="left-to-right" evidence="25">
        <dbReference type="Rhea" id="RHEA:66553"/>
    </physiologicalReaction>
</comment>
<evidence type="ECO:0000256" key="13">
    <source>
        <dbReference type="ARBA" id="ARBA00022670"/>
    </source>
</evidence>
<evidence type="ECO:0000256" key="1">
    <source>
        <dbReference type="ARBA" id="ARBA00004123"/>
    </source>
</evidence>
<evidence type="ECO:0000256" key="17">
    <source>
        <dbReference type="ARBA" id="ARBA00022801"/>
    </source>
</evidence>
<dbReference type="RefSeq" id="XP_029007827.1">
    <property type="nucleotide sequence ID" value="XM_029151994.3"/>
</dbReference>
<evidence type="ECO:0000256" key="3">
    <source>
        <dbReference type="ARBA" id="ARBA00004236"/>
    </source>
</evidence>
<keyword evidence="9" id="KW-1003">Cell membrane</keyword>
<dbReference type="SUPFAM" id="SSF49309">
    <property type="entry name" value="Transglutaminase, two C-terminal domains"/>
    <property type="match status" value="2"/>
</dbReference>
<comment type="catalytic activity">
    <reaction evidence="26">
        <text>L-glutaminyl-[protein] + L-lysyl-[protein] = [protein]-L-lysyl-N(6)-5-L-glutamyl-[protein] + NH4(+)</text>
        <dbReference type="Rhea" id="RHEA:54816"/>
        <dbReference type="Rhea" id="RHEA-COMP:9752"/>
        <dbReference type="Rhea" id="RHEA-COMP:10207"/>
        <dbReference type="Rhea" id="RHEA-COMP:14005"/>
        <dbReference type="ChEBI" id="CHEBI:28938"/>
        <dbReference type="ChEBI" id="CHEBI:29969"/>
        <dbReference type="ChEBI" id="CHEBI:30011"/>
        <dbReference type="ChEBI" id="CHEBI:138370"/>
        <dbReference type="EC" id="2.3.2.13"/>
    </reaction>
    <physiologicalReaction direction="left-to-right" evidence="26">
        <dbReference type="Rhea" id="RHEA:54817"/>
    </physiologicalReaction>
</comment>
<dbReference type="SMART" id="SM00460">
    <property type="entry name" value="TGc"/>
    <property type="match status" value="1"/>
</dbReference>
<keyword evidence="10" id="KW-0963">Cytoplasm</keyword>
<evidence type="ECO:0000256" key="8">
    <source>
        <dbReference type="ARBA" id="ARBA00022454"/>
    </source>
</evidence>
<evidence type="ECO:0000313" key="44">
    <source>
        <dbReference type="Proteomes" id="UP000515150"/>
    </source>
</evidence>
<dbReference type="SUPFAM" id="SSF54001">
    <property type="entry name" value="Cysteine proteinases"/>
    <property type="match status" value="1"/>
</dbReference>
<dbReference type="PANTHER" id="PTHR11590:SF6">
    <property type="entry name" value="PROTEIN-GLUTAMINE GAMMA-GLUTAMYLTRANSFERASE 2"/>
    <property type="match status" value="1"/>
</dbReference>
<dbReference type="GeneID" id="114856214"/>
<dbReference type="AlphaFoldDB" id="A0A6P7MMC7"/>
<evidence type="ECO:0000256" key="28">
    <source>
        <dbReference type="ARBA" id="ARBA00040561"/>
    </source>
</evidence>
<evidence type="ECO:0000256" key="37">
    <source>
        <dbReference type="ARBA" id="ARBA00047868"/>
    </source>
</evidence>
<dbReference type="InterPro" id="IPR001102">
    <property type="entry name" value="Transglutaminase_N"/>
</dbReference>
<comment type="catalytic activity">
    <reaction evidence="37">
        <text>L-glutaminyl-[protein] + H2O = L-glutamyl-[protein] + NH4(+)</text>
        <dbReference type="Rhea" id="RHEA:16441"/>
        <dbReference type="Rhea" id="RHEA-COMP:10207"/>
        <dbReference type="Rhea" id="RHEA-COMP:10208"/>
        <dbReference type="ChEBI" id="CHEBI:15377"/>
        <dbReference type="ChEBI" id="CHEBI:28938"/>
        <dbReference type="ChEBI" id="CHEBI:29973"/>
        <dbReference type="ChEBI" id="CHEBI:30011"/>
        <dbReference type="EC" id="3.5.1.44"/>
    </reaction>
    <physiologicalReaction direction="left-to-right" evidence="37">
        <dbReference type="Rhea" id="RHEA:16442"/>
    </physiologicalReaction>
</comment>
<evidence type="ECO:0000256" key="2">
    <source>
        <dbReference type="ARBA" id="ARBA00004173"/>
    </source>
</evidence>
<sequence length="681" mass="75443">MSQALDIDRWDLECDLNNVDHRTDLNGVDRLIVRRGQAFSVRLYLRSGSYQPGVSSLDLVAETGPQPSEEYGTRARFALSAAVDATRWSAAVETCSDSDVVNLSVCAAPDAPIGRYTLTLGGSGHIDFILLFNPWCPGDTVYMDDEKCLEEYVLSQDGIIFRGSSKYPQPTPWNFGQFESGILDVCLRILDMNPKCLRNPAKDYSGRRNPIYVSRVLSAMVNCNDDDNGVLLGKWSGGFEGGVSPMFWRGSVEILRNWDTQACQPVRYGQCWVFAAVACSVSRALGIPCRVITNYLSAHDVNSNLVIERYVNENGELIQSKEMIWNYHCWVESWMTRPDLKADFNGWQASDPTPQEKSEGVYCCGPVPIRAIKEGELTFKYDAPFVFAEVNADVVTFMKKPDGSNSQVHSPAVVGQMISTKRVGSDAREDITHLYKYPEGSDEERATFTKANHQNKLLQKQQQNEGLHLTIKVSSDMRKGCDFDVFAVVTNNTQSDKKCRLVFGSCAMSYSGVMGENCGFKDLLNVELSPGAERRVPLRLNYSKYGGLLTEDNLIRLGALLIDSATGESTLAVRNIVLANPEIKVRILGEPKRNRKLAAEITLQNPLPEPLDDCCFSIEGANLTGGCVISERLSCSVGPGEDAKVKIYFTPTHAGLRKLVVDFDSSKLCHVKGYRNVIIGK</sequence>
<evidence type="ECO:0000256" key="40">
    <source>
        <dbReference type="ARBA" id="ARBA00048365"/>
    </source>
</evidence>
<dbReference type="EC" id="2.3.2.13" evidence="24"/>
<dbReference type="FunFam" id="2.60.40.10:FF:000090">
    <property type="entry name" value="Protein-glutamine gamma-glutamyltransferase 2"/>
    <property type="match status" value="1"/>
</dbReference>
<dbReference type="FunFam" id="3.90.260.10:FF:000001">
    <property type="entry name" value="Protein-glutamine gamma-glutamyltransferase 2"/>
    <property type="match status" value="1"/>
</dbReference>
<evidence type="ECO:0000256" key="39">
    <source>
        <dbReference type="ARBA" id="ARBA00048230"/>
    </source>
</evidence>
<evidence type="ECO:0000256" key="27">
    <source>
        <dbReference type="ARBA" id="ARBA00039019"/>
    </source>
</evidence>
<dbReference type="KEGG" id="bspl:114856214"/>
<dbReference type="InterPro" id="IPR023608">
    <property type="entry name" value="Transglutaminase_animal"/>
</dbReference>
<dbReference type="GO" id="GO:0050568">
    <property type="term" value="F:protein-glutamine glutaminase activity"/>
    <property type="evidence" value="ECO:0007669"/>
    <property type="project" value="UniProtKB-EC"/>
</dbReference>
<dbReference type="Pfam" id="PF00868">
    <property type="entry name" value="Transglut_N"/>
    <property type="match status" value="1"/>
</dbReference>
<dbReference type="PANTHER" id="PTHR11590">
    <property type="entry name" value="PROTEIN-GLUTAMINE GAMMA-GLUTAMYLTRANSFERASE"/>
    <property type="match status" value="1"/>
</dbReference>
<dbReference type="InterPro" id="IPR014756">
    <property type="entry name" value="Ig_E-set"/>
</dbReference>
<keyword evidence="17" id="KW-0378">Hydrolase</keyword>
<evidence type="ECO:0000256" key="24">
    <source>
        <dbReference type="ARBA" id="ARBA00024222"/>
    </source>
</evidence>
<dbReference type="InterPro" id="IPR050779">
    <property type="entry name" value="Transglutaminase"/>
</dbReference>
<feature type="active site" evidence="41">
    <location>
        <position position="351"/>
    </location>
</feature>
<dbReference type="InterPro" id="IPR036985">
    <property type="entry name" value="Transglutaminase-like_sf"/>
</dbReference>
<comment type="cofactor">
    <cofactor evidence="42">
        <name>Ca(2+)</name>
        <dbReference type="ChEBI" id="CHEBI:29108"/>
    </cofactor>
    <text evidence="42">Binds 1 Ca(2+) ion per subunit.</text>
</comment>
<dbReference type="OrthoDB" id="437511at2759"/>
<evidence type="ECO:0000256" key="19">
    <source>
        <dbReference type="ARBA" id="ARBA00023128"/>
    </source>
</evidence>
<dbReference type="GO" id="GO:0008233">
    <property type="term" value="F:peptidase activity"/>
    <property type="evidence" value="ECO:0007669"/>
    <property type="project" value="UniProtKB-KW"/>
</dbReference>
<evidence type="ECO:0000256" key="11">
    <source>
        <dbReference type="ARBA" id="ARBA00022525"/>
    </source>
</evidence>
<protein>
    <recommendedName>
        <fullName evidence="28">Protein-glutamine gamma-glutamyltransferase 2</fullName>
        <ecNumber evidence="24">2.3.2.13</ecNumber>
        <ecNumber evidence="27">3.5.1.44</ecNumber>
    </recommendedName>
    <alternativeName>
        <fullName evidence="31">Isopeptidase TGM2</fullName>
    </alternativeName>
    <alternativeName>
        <fullName evidence="33">Protein-glutamine deamidase TGM2</fullName>
    </alternativeName>
    <alternativeName>
        <fullName evidence="32">Protein-glutamine dopaminyltransferase TGM2</fullName>
    </alternativeName>
    <alternativeName>
        <fullName evidence="35">Protein-glutamine histaminyltransferase TGM2</fullName>
    </alternativeName>
    <alternativeName>
        <fullName evidence="36">Protein-glutamine noradrenalinyltransferase TGM2</fullName>
    </alternativeName>
    <alternativeName>
        <fullName evidence="34">Protein-glutamine serotonyltransferase TGM2</fullName>
    </alternativeName>
    <alternativeName>
        <fullName evidence="30">Tissue transglutaminase</fullName>
    </alternativeName>
    <alternativeName>
        <fullName evidence="29">Transglutaminase-2</fullName>
    </alternativeName>
</protein>
<dbReference type="EC" id="3.5.1.44" evidence="27"/>
<dbReference type="InterPro" id="IPR036238">
    <property type="entry name" value="Transglutaminase_C_sf"/>
</dbReference>
<feature type="binding site" evidence="42">
    <location>
        <position position="439"/>
    </location>
    <ligand>
        <name>Ca(2+)</name>
        <dbReference type="ChEBI" id="CHEBI:29108"/>
    </ligand>
</feature>
<evidence type="ECO:0000256" key="31">
    <source>
        <dbReference type="ARBA" id="ARBA00042099"/>
    </source>
</evidence>
<dbReference type="GO" id="GO:0006508">
    <property type="term" value="P:proteolysis"/>
    <property type="evidence" value="ECO:0007669"/>
    <property type="project" value="UniProtKB-KW"/>
</dbReference>
<evidence type="ECO:0000313" key="45">
    <source>
        <dbReference type="RefSeq" id="XP_029007827.1"/>
    </source>
</evidence>
<evidence type="ECO:0000256" key="36">
    <source>
        <dbReference type="ARBA" id="ARBA00043138"/>
    </source>
</evidence>
<dbReference type="Gene3D" id="2.60.40.10">
    <property type="entry name" value="Immunoglobulins"/>
    <property type="match status" value="3"/>
</dbReference>
<evidence type="ECO:0000256" key="7">
    <source>
        <dbReference type="ARBA" id="ARBA00005968"/>
    </source>
</evidence>
<keyword evidence="15 42" id="KW-0479">Metal-binding</keyword>
<evidence type="ECO:0000256" key="4">
    <source>
        <dbReference type="ARBA" id="ARBA00004286"/>
    </source>
</evidence>
<evidence type="ECO:0000256" key="30">
    <source>
        <dbReference type="ARBA" id="ARBA00041677"/>
    </source>
</evidence>
<evidence type="ECO:0000259" key="43">
    <source>
        <dbReference type="SMART" id="SM00460"/>
    </source>
</evidence>
<keyword evidence="22" id="KW-0539">Nucleus</keyword>
<evidence type="ECO:0000256" key="23">
    <source>
        <dbReference type="ARBA" id="ARBA00023315"/>
    </source>
</evidence>
<dbReference type="GO" id="GO:0005829">
    <property type="term" value="C:cytosol"/>
    <property type="evidence" value="ECO:0007669"/>
    <property type="project" value="UniProtKB-SubCell"/>
</dbReference>
<feature type="binding site" evidence="42">
    <location>
        <position position="393"/>
    </location>
    <ligand>
        <name>Ca(2+)</name>
        <dbReference type="ChEBI" id="CHEBI:29108"/>
    </ligand>
</feature>
<reference evidence="45" key="1">
    <citation type="submission" date="2025-08" db="UniProtKB">
        <authorList>
            <consortium name="RefSeq"/>
        </authorList>
    </citation>
    <scope>IDENTIFICATION</scope>
</reference>
<dbReference type="GO" id="GO:0005886">
    <property type="term" value="C:plasma membrane"/>
    <property type="evidence" value="ECO:0007669"/>
    <property type="project" value="UniProtKB-SubCell"/>
</dbReference>
<dbReference type="InterPro" id="IPR038765">
    <property type="entry name" value="Papain-like_cys_pep_sf"/>
</dbReference>
<dbReference type="Proteomes" id="UP000515150">
    <property type="component" value="Chromosome 5"/>
</dbReference>
<evidence type="ECO:0000256" key="32">
    <source>
        <dbReference type="ARBA" id="ARBA00042105"/>
    </source>
</evidence>
<evidence type="ECO:0000256" key="15">
    <source>
        <dbReference type="ARBA" id="ARBA00022723"/>
    </source>
</evidence>
<feature type="binding site" evidence="42">
    <location>
        <position position="444"/>
    </location>
    <ligand>
        <name>Ca(2+)</name>
        <dbReference type="ChEBI" id="CHEBI:29108"/>
    </ligand>
</feature>
<evidence type="ECO:0000256" key="10">
    <source>
        <dbReference type="ARBA" id="ARBA00022490"/>
    </source>
</evidence>
<dbReference type="GO" id="GO:0005525">
    <property type="term" value="F:GTP binding"/>
    <property type="evidence" value="ECO:0007669"/>
    <property type="project" value="UniProtKB-KW"/>
</dbReference>
<evidence type="ECO:0000256" key="22">
    <source>
        <dbReference type="ARBA" id="ARBA00023242"/>
    </source>
</evidence>
<evidence type="ECO:0000256" key="26">
    <source>
        <dbReference type="ARBA" id="ARBA00036876"/>
    </source>
</evidence>
<dbReference type="Gene3D" id="3.90.260.10">
    <property type="entry name" value="Transglutaminase-like"/>
    <property type="match status" value="1"/>
</dbReference>
<dbReference type="InterPro" id="IPR013783">
    <property type="entry name" value="Ig-like_fold"/>
</dbReference>
<keyword evidence="12" id="KW-0272">Extracellular matrix</keyword>
<dbReference type="SUPFAM" id="SSF81296">
    <property type="entry name" value="E set domains"/>
    <property type="match status" value="1"/>
</dbReference>
<dbReference type="InterPro" id="IPR002931">
    <property type="entry name" value="Transglutaminase-like"/>
</dbReference>
<keyword evidence="8" id="KW-0158">Chromosome</keyword>
<comment type="catalytic activity">
    <reaction evidence="38">
        <text>L-glutaminyl-[protein] + histamine = 5-histaminyl-L-glutamyl-[protein] + NH4(+)</text>
        <dbReference type="Rhea" id="RHEA:66564"/>
        <dbReference type="Rhea" id="RHEA-COMP:10207"/>
        <dbReference type="Rhea" id="RHEA-COMP:17056"/>
        <dbReference type="ChEBI" id="CHEBI:28938"/>
        <dbReference type="ChEBI" id="CHEBI:30011"/>
        <dbReference type="ChEBI" id="CHEBI:58432"/>
        <dbReference type="ChEBI" id="CHEBI:167179"/>
    </reaction>
    <physiologicalReaction direction="left-to-right" evidence="38">
        <dbReference type="Rhea" id="RHEA:66565"/>
    </physiologicalReaction>
</comment>
<gene>
    <name evidence="45" type="primary">tgm2b</name>
</gene>
<dbReference type="PIRSF" id="PIRSF000459">
    <property type="entry name" value="TGM_EBP42"/>
    <property type="match status" value="1"/>
</dbReference>
<organism evidence="44 45">
    <name type="scientific">Betta splendens</name>
    <name type="common">Siamese fighting fish</name>
    <dbReference type="NCBI Taxonomy" id="158456"/>
    <lineage>
        <taxon>Eukaryota</taxon>
        <taxon>Metazoa</taxon>
        <taxon>Chordata</taxon>
        <taxon>Craniata</taxon>
        <taxon>Vertebrata</taxon>
        <taxon>Euteleostomi</taxon>
        <taxon>Actinopterygii</taxon>
        <taxon>Neopterygii</taxon>
        <taxon>Teleostei</taxon>
        <taxon>Neoteleostei</taxon>
        <taxon>Acanthomorphata</taxon>
        <taxon>Anabantaria</taxon>
        <taxon>Anabantiformes</taxon>
        <taxon>Anabantoidei</taxon>
        <taxon>Osphronemidae</taxon>
        <taxon>Betta</taxon>
    </lineage>
</organism>
<name>A0A6P7MMC7_BETSP</name>
<keyword evidence="16" id="KW-0547">Nucleotide-binding</keyword>
<evidence type="ECO:0000256" key="14">
    <source>
        <dbReference type="ARBA" id="ARBA00022679"/>
    </source>
</evidence>
<evidence type="ECO:0000256" key="42">
    <source>
        <dbReference type="PIRSR" id="PIRSR000459-2"/>
    </source>
</evidence>
<feature type="active site" evidence="41">
    <location>
        <position position="328"/>
    </location>
</feature>
<evidence type="ECO:0000256" key="20">
    <source>
        <dbReference type="ARBA" id="ARBA00023134"/>
    </source>
</evidence>
<evidence type="ECO:0000256" key="18">
    <source>
        <dbReference type="ARBA" id="ARBA00022837"/>
    </source>
</evidence>
<dbReference type="GO" id="GO:0005739">
    <property type="term" value="C:mitochondrion"/>
    <property type="evidence" value="ECO:0007669"/>
    <property type="project" value="UniProtKB-SubCell"/>
</dbReference>
<keyword evidence="23" id="KW-0012">Acyltransferase</keyword>
<dbReference type="GO" id="GO:0005634">
    <property type="term" value="C:nucleus"/>
    <property type="evidence" value="ECO:0007669"/>
    <property type="project" value="UniProtKB-SubCell"/>
</dbReference>
<dbReference type="Pfam" id="PF00927">
    <property type="entry name" value="Transglut_C"/>
    <property type="match status" value="2"/>
</dbReference>
<dbReference type="InParanoid" id="A0A6P7MMC7"/>
<dbReference type="GO" id="GO:0046872">
    <property type="term" value="F:metal ion binding"/>
    <property type="evidence" value="ECO:0007669"/>
    <property type="project" value="UniProtKB-KW"/>
</dbReference>
<accession>A0A6P7MMC7</accession>
<evidence type="ECO:0000256" key="16">
    <source>
        <dbReference type="ARBA" id="ARBA00022741"/>
    </source>
</evidence>
<keyword evidence="18 42" id="KW-0106">Calcium</keyword>
<evidence type="ECO:0000256" key="25">
    <source>
        <dbReference type="ARBA" id="ARBA00036377"/>
    </source>
</evidence>
<feature type="domain" description="Transglutaminase-like" evidence="43">
    <location>
        <begin position="263"/>
        <end position="354"/>
    </location>
</feature>